<gene>
    <name evidence="2" type="ORF">KAR29_09705</name>
</gene>
<evidence type="ECO:0000313" key="2">
    <source>
        <dbReference type="EMBL" id="QTX31631.1"/>
    </source>
</evidence>
<reference evidence="3" key="1">
    <citation type="submission" date="2021-04" db="EMBL/GenBank/DDBJ databases">
        <title>A novel Synergistetes isolate from a pyrite-forming mixed culture.</title>
        <authorList>
            <person name="Bunk B."/>
            <person name="Sproer C."/>
            <person name="Spring S."/>
            <person name="Pester M."/>
        </authorList>
    </citation>
    <scope>NUCLEOTIDE SEQUENCE [LARGE SCALE GENOMIC DNA]</scope>
    <source>
        <strain evidence="3">J.5.4.2-T.3.5.2</strain>
    </source>
</reference>
<organism evidence="2 3">
    <name type="scientific">Aminithiophilus ramosus</name>
    <dbReference type="NCBI Taxonomy" id="3029084"/>
    <lineage>
        <taxon>Bacteria</taxon>
        <taxon>Thermotogati</taxon>
        <taxon>Synergistota</taxon>
        <taxon>Synergistia</taxon>
        <taxon>Synergistales</taxon>
        <taxon>Aminithiophilaceae</taxon>
        <taxon>Aminithiophilus</taxon>
    </lineage>
</organism>
<dbReference type="EMBL" id="CP072943">
    <property type="protein sequence ID" value="QTX31631.1"/>
    <property type="molecule type" value="Genomic_DNA"/>
</dbReference>
<evidence type="ECO:0000313" key="3">
    <source>
        <dbReference type="Proteomes" id="UP000671879"/>
    </source>
</evidence>
<name>A0A9Q7EY48_9BACT</name>
<proteinExistence type="predicted"/>
<sequence>MERRIERIRRWLDRCTAACEGRLWAAAIAELDCARAEMEETRRALSDRLLGEPSRRIGASRATLRVALTSLLLVALLSHPAGSPRGPERSLSPLFTASGSMVEIVTPDEKRLLDALRMPGGGPALAEVPPERIEAAEARRLPDEGLSPAVGEERFAPTDTRFVRAGEEAVEESVPSQSSSRRDPVVAVKADDEPTAEDLLRLLQVGQRALRDEGVVVVQ</sequence>
<feature type="compositionally biased region" description="Basic and acidic residues" evidence="1">
    <location>
        <begin position="180"/>
        <end position="192"/>
    </location>
</feature>
<feature type="region of interest" description="Disordered" evidence="1">
    <location>
        <begin position="166"/>
        <end position="193"/>
    </location>
</feature>
<keyword evidence="3" id="KW-1185">Reference proteome</keyword>
<dbReference type="RefSeq" id="WP_274372799.1">
    <property type="nucleotide sequence ID" value="NZ_CP072943.1"/>
</dbReference>
<accession>A0A9Q7EY48</accession>
<protein>
    <submittedName>
        <fullName evidence="2">Uncharacterized protein</fullName>
    </submittedName>
</protein>
<dbReference type="AlphaFoldDB" id="A0A9Q7EY48"/>
<evidence type="ECO:0000256" key="1">
    <source>
        <dbReference type="SAM" id="MobiDB-lite"/>
    </source>
</evidence>
<dbReference type="Proteomes" id="UP000671879">
    <property type="component" value="Chromosome"/>
</dbReference>
<dbReference type="KEGG" id="aram:KAR29_09705"/>